<name>R9W077_9CAUD</name>
<evidence type="ECO:0000313" key="1">
    <source>
        <dbReference type="EMBL" id="AGN89457.1"/>
    </source>
</evidence>
<reference evidence="1 2" key="1">
    <citation type="journal article" date="2014" name="Virol. J.">
        <title>The genome and proteome of Serratia bacteriophage ? which forms unstable lysogens.</title>
        <authorList>
            <person name="Denyes J.M."/>
            <person name="Krell P.J."/>
            <person name="Manderville R.A."/>
            <person name="Ackermann H.W."/>
            <person name="She Y.M."/>
            <person name="Kropinski A.M."/>
        </authorList>
    </citation>
    <scope>NUCLEOTIDE SEQUENCE [LARGE SCALE GENOMIC DNA]</scope>
</reference>
<dbReference type="Proteomes" id="UP000014420">
    <property type="component" value="Segment"/>
</dbReference>
<organism evidence="1 2">
    <name type="scientific">Serratia phage Eta</name>
    <dbReference type="NCBI Taxonomy" id="1282995"/>
    <lineage>
        <taxon>Viruses</taxon>
        <taxon>Duplodnaviria</taxon>
        <taxon>Heunggongvirae</taxon>
        <taxon>Uroviricota</taxon>
        <taxon>Caudoviricetes</taxon>
        <taxon>Sarkviridae</taxon>
        <taxon>Seretavirus</taxon>
        <taxon>Seretavirus eta</taxon>
    </lineage>
</organism>
<evidence type="ECO:0000313" key="2">
    <source>
        <dbReference type="Proteomes" id="UP000014420"/>
    </source>
</evidence>
<protein>
    <submittedName>
        <fullName evidence="1">Putative parB-like partition protein</fullName>
    </submittedName>
</protein>
<gene>
    <name evidence="1" type="ORF">Eta_0011</name>
</gene>
<dbReference type="RefSeq" id="YP_008130295.1">
    <property type="nucleotide sequence ID" value="NC_021563.1"/>
</dbReference>
<proteinExistence type="predicted"/>
<accession>R9W077</accession>
<dbReference type="GeneID" id="15957237"/>
<dbReference type="Gene3D" id="1.10.10.2830">
    <property type="match status" value="1"/>
</dbReference>
<dbReference type="EMBL" id="KC460990">
    <property type="protein sequence ID" value="AGN89457.1"/>
    <property type="molecule type" value="Genomic_DNA"/>
</dbReference>
<sequence>MANTFKSMIKEGLIKRSDAGMFMRLADIHIREGFNTRVNADQLSGDLRDQVQAEEDSLLSFIVNGGQVPALEVTARDEGGVYIVEGHRRHRAYSRAIAAGNPIEWISIVPFKGNDVEATARILNSNSQLKLTTYEQSLVVKKLSAFNLTPVEIAKLVNMSRSKVDQLLAFTQANHEVQTLVRDGDVALHVAVDKVRKHGDSAAEELKKEVEKAHASGKKRVTSSTSLFSATKARRLCELLVDAYHLNDNCIVVPQNAIAEVDRILNEYRADIK</sequence>
<keyword evidence="2" id="KW-1185">Reference proteome</keyword>
<dbReference type="KEGG" id="vg:15957237"/>
<dbReference type="OrthoDB" id="12554at10239"/>
<dbReference type="SUPFAM" id="SSF109709">
    <property type="entry name" value="KorB DNA-binding domain-like"/>
    <property type="match status" value="1"/>
</dbReference>